<sequence>MQYHRKIYAPYSNKPFYWCLSEVLHPKGAGYVTLRSSNPHDPPIIDPLYFSHFDDLDTIVEGLKKCKEIGESEPLKRIGSKLFSTIYPGCEKFFGDDDKYFRCMAQSILVTCSHPVGTVKMGDRRDSSTVLDPQLR</sequence>
<comment type="caution">
    <text evidence="3">The sequence shown here is derived from an EMBL/GenBank/DDBJ whole genome shotgun (WGS) entry which is preliminary data.</text>
</comment>
<dbReference type="GO" id="GO:0050660">
    <property type="term" value="F:flavin adenine dinucleotide binding"/>
    <property type="evidence" value="ECO:0007669"/>
    <property type="project" value="InterPro"/>
</dbReference>
<evidence type="ECO:0000259" key="2">
    <source>
        <dbReference type="Pfam" id="PF05199"/>
    </source>
</evidence>
<protein>
    <submittedName>
        <fullName evidence="3">Glucose dehydrogenase</fullName>
    </submittedName>
</protein>
<dbReference type="InterPro" id="IPR012132">
    <property type="entry name" value="GMC_OxRdtase"/>
</dbReference>
<dbReference type="PANTHER" id="PTHR11552:SF227">
    <property type="entry name" value="GLUCOSE DEHYDROGENASE [FAD, QUINONE]-LIKE PROTEIN"/>
    <property type="match status" value="1"/>
</dbReference>
<feature type="domain" description="Glucose-methanol-choline oxidoreductase C-terminal" evidence="2">
    <location>
        <begin position="26"/>
        <end position="136"/>
    </location>
</feature>
<dbReference type="Gene3D" id="3.50.50.60">
    <property type="entry name" value="FAD/NAD(P)-binding domain"/>
    <property type="match status" value="1"/>
</dbReference>
<dbReference type="InterPro" id="IPR007867">
    <property type="entry name" value="GMC_OxRtase_C"/>
</dbReference>
<dbReference type="EMBL" id="BMAW01105177">
    <property type="protein sequence ID" value="GFT18182.1"/>
    <property type="molecule type" value="Genomic_DNA"/>
</dbReference>
<dbReference type="InterPro" id="IPR036188">
    <property type="entry name" value="FAD/NAD-bd_sf"/>
</dbReference>
<evidence type="ECO:0000256" key="1">
    <source>
        <dbReference type="ARBA" id="ARBA00010790"/>
    </source>
</evidence>
<dbReference type="Proteomes" id="UP000887013">
    <property type="component" value="Unassembled WGS sequence"/>
</dbReference>
<evidence type="ECO:0000313" key="3">
    <source>
        <dbReference type="EMBL" id="GFT18182.1"/>
    </source>
</evidence>
<reference evidence="3" key="1">
    <citation type="submission" date="2020-08" db="EMBL/GenBank/DDBJ databases">
        <title>Multicomponent nature underlies the extraordinary mechanical properties of spider dragline silk.</title>
        <authorList>
            <person name="Kono N."/>
            <person name="Nakamura H."/>
            <person name="Mori M."/>
            <person name="Yoshida Y."/>
            <person name="Ohtoshi R."/>
            <person name="Malay A.D."/>
            <person name="Moran D.A.P."/>
            <person name="Tomita M."/>
            <person name="Numata K."/>
            <person name="Arakawa K."/>
        </authorList>
    </citation>
    <scope>NUCLEOTIDE SEQUENCE</scope>
</reference>
<dbReference type="GO" id="GO:0016614">
    <property type="term" value="F:oxidoreductase activity, acting on CH-OH group of donors"/>
    <property type="evidence" value="ECO:0007669"/>
    <property type="project" value="InterPro"/>
</dbReference>
<dbReference type="Gene3D" id="3.30.410.40">
    <property type="match status" value="1"/>
</dbReference>
<accession>A0A8X6NJC7</accession>
<organism evidence="3 4">
    <name type="scientific">Nephila pilipes</name>
    <name type="common">Giant wood spider</name>
    <name type="synonym">Nephila maculata</name>
    <dbReference type="NCBI Taxonomy" id="299642"/>
    <lineage>
        <taxon>Eukaryota</taxon>
        <taxon>Metazoa</taxon>
        <taxon>Ecdysozoa</taxon>
        <taxon>Arthropoda</taxon>
        <taxon>Chelicerata</taxon>
        <taxon>Arachnida</taxon>
        <taxon>Araneae</taxon>
        <taxon>Araneomorphae</taxon>
        <taxon>Entelegynae</taxon>
        <taxon>Araneoidea</taxon>
        <taxon>Nephilidae</taxon>
        <taxon>Nephila</taxon>
    </lineage>
</organism>
<comment type="similarity">
    <text evidence="1">Belongs to the GMC oxidoreductase family.</text>
</comment>
<gene>
    <name evidence="3" type="primary">Gld_54</name>
    <name evidence="3" type="ORF">NPIL_431601</name>
</gene>
<name>A0A8X6NJC7_NEPPI</name>
<dbReference type="SUPFAM" id="SSF54373">
    <property type="entry name" value="FAD-linked reductases, C-terminal domain"/>
    <property type="match status" value="1"/>
</dbReference>
<proteinExistence type="inferred from homology"/>
<dbReference type="Pfam" id="PF05199">
    <property type="entry name" value="GMC_oxred_C"/>
    <property type="match status" value="1"/>
</dbReference>
<keyword evidence="4" id="KW-1185">Reference proteome</keyword>
<dbReference type="OrthoDB" id="6429458at2759"/>
<dbReference type="AlphaFoldDB" id="A0A8X6NJC7"/>
<dbReference type="PANTHER" id="PTHR11552">
    <property type="entry name" value="GLUCOSE-METHANOL-CHOLINE GMC OXIDOREDUCTASE"/>
    <property type="match status" value="1"/>
</dbReference>
<evidence type="ECO:0000313" key="4">
    <source>
        <dbReference type="Proteomes" id="UP000887013"/>
    </source>
</evidence>